<evidence type="ECO:0000313" key="2">
    <source>
        <dbReference type="EMBL" id="KAK7493006.1"/>
    </source>
</evidence>
<protein>
    <submittedName>
        <fullName evidence="2">Uncharacterized protein</fullName>
    </submittedName>
</protein>
<evidence type="ECO:0000313" key="3">
    <source>
        <dbReference type="Proteomes" id="UP001519460"/>
    </source>
</evidence>
<name>A0ABD0L0X8_9CAEN</name>
<keyword evidence="3" id="KW-1185">Reference proteome</keyword>
<comment type="caution">
    <text evidence="2">The sequence shown here is derived from an EMBL/GenBank/DDBJ whole genome shotgun (WGS) entry which is preliminary data.</text>
</comment>
<organism evidence="2 3">
    <name type="scientific">Batillaria attramentaria</name>
    <dbReference type="NCBI Taxonomy" id="370345"/>
    <lineage>
        <taxon>Eukaryota</taxon>
        <taxon>Metazoa</taxon>
        <taxon>Spiralia</taxon>
        <taxon>Lophotrochozoa</taxon>
        <taxon>Mollusca</taxon>
        <taxon>Gastropoda</taxon>
        <taxon>Caenogastropoda</taxon>
        <taxon>Sorbeoconcha</taxon>
        <taxon>Cerithioidea</taxon>
        <taxon>Batillariidae</taxon>
        <taxon>Batillaria</taxon>
    </lineage>
</organism>
<dbReference type="AlphaFoldDB" id="A0ABD0L0X8"/>
<accession>A0ABD0L0X8</accession>
<sequence>MRRKFRPFNHPRCPRSPRPATRAGPDRVEQISSRYYCGGVTTLLTHPGDGIKFPPGKIDGEMSPIVGTVAFDLHDLSDPKVRDGTFDTHTQCFASLEDLIKYLTLGL</sequence>
<proteinExistence type="predicted"/>
<evidence type="ECO:0000256" key="1">
    <source>
        <dbReference type="SAM" id="MobiDB-lite"/>
    </source>
</evidence>
<dbReference type="Proteomes" id="UP001519460">
    <property type="component" value="Unassembled WGS sequence"/>
</dbReference>
<reference evidence="2 3" key="1">
    <citation type="journal article" date="2023" name="Sci. Data">
        <title>Genome assembly of the Korean intertidal mud-creeper Batillaria attramentaria.</title>
        <authorList>
            <person name="Patra A.K."/>
            <person name="Ho P.T."/>
            <person name="Jun S."/>
            <person name="Lee S.J."/>
            <person name="Kim Y."/>
            <person name="Won Y.J."/>
        </authorList>
    </citation>
    <scope>NUCLEOTIDE SEQUENCE [LARGE SCALE GENOMIC DNA]</scope>
    <source>
        <strain evidence="2">Wonlab-2016</strain>
    </source>
</reference>
<gene>
    <name evidence="2" type="ORF">BaRGS_00015736</name>
</gene>
<dbReference type="EMBL" id="JACVVK020000097">
    <property type="protein sequence ID" value="KAK7493006.1"/>
    <property type="molecule type" value="Genomic_DNA"/>
</dbReference>
<feature type="region of interest" description="Disordered" evidence="1">
    <location>
        <begin position="1"/>
        <end position="27"/>
    </location>
</feature>
<feature type="compositionally biased region" description="Basic residues" evidence="1">
    <location>
        <begin position="1"/>
        <end position="15"/>
    </location>
</feature>